<dbReference type="Pfam" id="PF04083">
    <property type="entry name" value="Abhydro_lipase"/>
    <property type="match status" value="1"/>
</dbReference>
<dbReference type="InterPro" id="IPR029058">
    <property type="entry name" value="AB_hydrolase_fold"/>
</dbReference>
<dbReference type="AlphaFoldDB" id="A0AA38ITI9"/>
<evidence type="ECO:0000256" key="6">
    <source>
        <dbReference type="ARBA" id="ARBA00023180"/>
    </source>
</evidence>
<evidence type="ECO:0000256" key="2">
    <source>
        <dbReference type="ARBA" id="ARBA00022729"/>
    </source>
</evidence>
<feature type="active site" description="Charge relay system" evidence="8">
    <location>
        <position position="382"/>
    </location>
</feature>
<evidence type="ECO:0000313" key="13">
    <source>
        <dbReference type="Proteomes" id="UP001168821"/>
    </source>
</evidence>
<name>A0AA38ITI9_9CUCU</name>
<evidence type="ECO:0000259" key="11">
    <source>
        <dbReference type="Pfam" id="PF04083"/>
    </source>
</evidence>
<dbReference type="Gene3D" id="3.40.50.1820">
    <property type="entry name" value="alpha/beta hydrolase"/>
    <property type="match status" value="1"/>
</dbReference>
<sequence>MFRKRSSIFLFLLLPVLIPFVINISSKNACTNYFDYLKINFGGDCFFNPDVVLPVPDLIEKYTGNVQTYNITTEDGYILTMFRIPRTNPKGIILLQPPISAGSIAWLSDGANSLGFSLWRKGYEVWLSNHRGASYSRKHVSLLDADPTFWNFGFHEIAVYDLETQFNVIFEETKSKIIFIGYSMGATEALIYASLNPEKTENFIDSFILVAPLTVLKHLSSNFKYILYPMLFLKDIFKMGEFLTFEIVRWLAQPVTIVPYIVDIMTPFSMGATPNEMDPALFPYVFAHHGRGISHKMIYHYGQIFLNNNNFSMYDYGTEHNRLKYGSDRPPDYPLQNVKKPVYVIYGDKDAVATPADINILCTDLLPKGTVRGTFAMPNHNHIDFMFSRYRKNKTYQALFTILDNIEMNK</sequence>
<proteinExistence type="inferred from homology"/>
<keyword evidence="13" id="KW-1185">Reference proteome</keyword>
<dbReference type="SUPFAM" id="SSF53474">
    <property type="entry name" value="alpha/beta-Hydrolases"/>
    <property type="match status" value="1"/>
</dbReference>
<dbReference type="FunFam" id="3.40.50.1820:FF:000057">
    <property type="entry name" value="Lipase"/>
    <property type="match status" value="1"/>
</dbReference>
<feature type="active site" description="Charge relay system" evidence="8">
    <location>
        <position position="350"/>
    </location>
</feature>
<keyword evidence="5" id="KW-0443">Lipid metabolism</keyword>
<accession>A0AA38ITI9</accession>
<gene>
    <name evidence="12" type="ORF">Zmor_011401</name>
</gene>
<reference evidence="12" key="1">
    <citation type="journal article" date="2023" name="G3 (Bethesda)">
        <title>Whole genome assemblies of Zophobas morio and Tenebrio molitor.</title>
        <authorList>
            <person name="Kaur S."/>
            <person name="Stinson S.A."/>
            <person name="diCenzo G.C."/>
        </authorList>
    </citation>
    <scope>NUCLEOTIDE SEQUENCE</scope>
    <source>
        <strain evidence="12">QUZm001</strain>
    </source>
</reference>
<dbReference type="PIRSF" id="PIRSF000862">
    <property type="entry name" value="Steryl_ester_lip"/>
    <property type="match status" value="1"/>
</dbReference>
<dbReference type="GO" id="GO:0016042">
    <property type="term" value="P:lipid catabolic process"/>
    <property type="evidence" value="ECO:0007669"/>
    <property type="project" value="UniProtKB-KW"/>
</dbReference>
<evidence type="ECO:0000256" key="3">
    <source>
        <dbReference type="ARBA" id="ARBA00022801"/>
    </source>
</evidence>
<dbReference type="InterPro" id="IPR006693">
    <property type="entry name" value="AB_hydrolase_lipase"/>
</dbReference>
<evidence type="ECO:0000256" key="7">
    <source>
        <dbReference type="PIRNR" id="PIRNR000862"/>
    </source>
</evidence>
<comment type="similarity">
    <text evidence="1 7">Belongs to the AB hydrolase superfamily. Lipase family.</text>
</comment>
<evidence type="ECO:0000256" key="9">
    <source>
        <dbReference type="SAM" id="SignalP"/>
    </source>
</evidence>
<dbReference type="Pfam" id="PF00561">
    <property type="entry name" value="Abhydrolase_1"/>
    <property type="match status" value="1"/>
</dbReference>
<dbReference type="EMBL" id="JALNTZ010000003">
    <property type="protein sequence ID" value="KAJ3659727.1"/>
    <property type="molecule type" value="Genomic_DNA"/>
</dbReference>
<evidence type="ECO:0000256" key="5">
    <source>
        <dbReference type="ARBA" id="ARBA00023098"/>
    </source>
</evidence>
<dbReference type="InterPro" id="IPR025483">
    <property type="entry name" value="Lipase_euk"/>
</dbReference>
<evidence type="ECO:0000256" key="4">
    <source>
        <dbReference type="ARBA" id="ARBA00022963"/>
    </source>
</evidence>
<keyword evidence="2 9" id="KW-0732">Signal</keyword>
<keyword evidence="3 7" id="KW-0378">Hydrolase</keyword>
<feature type="domain" description="AB hydrolase-1" evidence="10">
    <location>
        <begin position="120"/>
        <end position="219"/>
    </location>
</feature>
<evidence type="ECO:0000259" key="10">
    <source>
        <dbReference type="Pfam" id="PF00561"/>
    </source>
</evidence>
<feature type="signal peptide" evidence="9">
    <location>
        <begin position="1"/>
        <end position="23"/>
    </location>
</feature>
<keyword evidence="4 7" id="KW-0442">Lipid degradation</keyword>
<dbReference type="GO" id="GO:0016788">
    <property type="term" value="F:hydrolase activity, acting on ester bonds"/>
    <property type="evidence" value="ECO:0007669"/>
    <property type="project" value="InterPro"/>
</dbReference>
<dbReference type="InterPro" id="IPR000073">
    <property type="entry name" value="AB_hydrolase_1"/>
</dbReference>
<keyword evidence="6" id="KW-0325">Glycoprotein</keyword>
<evidence type="ECO:0000313" key="12">
    <source>
        <dbReference type="EMBL" id="KAJ3659727.1"/>
    </source>
</evidence>
<dbReference type="PANTHER" id="PTHR11005">
    <property type="entry name" value="LYSOSOMAL ACID LIPASE-RELATED"/>
    <property type="match status" value="1"/>
</dbReference>
<feature type="domain" description="Partial AB-hydrolase lipase" evidence="11">
    <location>
        <begin position="56"/>
        <end position="107"/>
    </location>
</feature>
<dbReference type="Proteomes" id="UP001168821">
    <property type="component" value="Unassembled WGS sequence"/>
</dbReference>
<organism evidence="12 13">
    <name type="scientific">Zophobas morio</name>
    <dbReference type="NCBI Taxonomy" id="2755281"/>
    <lineage>
        <taxon>Eukaryota</taxon>
        <taxon>Metazoa</taxon>
        <taxon>Ecdysozoa</taxon>
        <taxon>Arthropoda</taxon>
        <taxon>Hexapoda</taxon>
        <taxon>Insecta</taxon>
        <taxon>Pterygota</taxon>
        <taxon>Neoptera</taxon>
        <taxon>Endopterygota</taxon>
        <taxon>Coleoptera</taxon>
        <taxon>Polyphaga</taxon>
        <taxon>Cucujiformia</taxon>
        <taxon>Tenebrionidae</taxon>
        <taxon>Zophobas</taxon>
    </lineage>
</organism>
<evidence type="ECO:0000256" key="1">
    <source>
        <dbReference type="ARBA" id="ARBA00010701"/>
    </source>
</evidence>
<evidence type="ECO:0000256" key="8">
    <source>
        <dbReference type="PIRSR" id="PIRSR000862-1"/>
    </source>
</evidence>
<comment type="caution">
    <text evidence="12">The sequence shown here is derived from an EMBL/GenBank/DDBJ whole genome shotgun (WGS) entry which is preliminary data.</text>
</comment>
<feature type="active site" description="Nucleophile" evidence="8">
    <location>
        <position position="183"/>
    </location>
</feature>
<feature type="chain" id="PRO_5041232085" description="Lipase" evidence="9">
    <location>
        <begin position="24"/>
        <end position="410"/>
    </location>
</feature>
<protein>
    <recommendedName>
        <fullName evidence="7">Lipase</fullName>
    </recommendedName>
</protein>